<accession>A0A7W5GF81</accession>
<proteinExistence type="inferred from homology"/>
<dbReference type="PANTHER" id="PTHR34106:SF5">
    <property type="entry name" value="GLYCOSIDASE"/>
    <property type="match status" value="1"/>
</dbReference>
<evidence type="ECO:0000313" key="6">
    <source>
        <dbReference type="Proteomes" id="UP000543579"/>
    </source>
</evidence>
<dbReference type="Gene3D" id="2.115.10.20">
    <property type="entry name" value="Glycosyl hydrolase domain, family 43"/>
    <property type="match status" value="1"/>
</dbReference>
<dbReference type="GO" id="GO:0016757">
    <property type="term" value="F:glycosyltransferase activity"/>
    <property type="evidence" value="ECO:0007669"/>
    <property type="project" value="UniProtKB-KW"/>
</dbReference>
<evidence type="ECO:0000313" key="5">
    <source>
        <dbReference type="EMBL" id="MBB3158334.1"/>
    </source>
</evidence>
<keyword evidence="2" id="KW-0808">Transferase</keyword>
<protein>
    <submittedName>
        <fullName evidence="5">Uncharacterized protein</fullName>
    </submittedName>
</protein>
<gene>
    <name evidence="5" type="ORF">FHS07_002030</name>
</gene>
<keyword evidence="1" id="KW-0328">Glycosyltransferase</keyword>
<evidence type="ECO:0000256" key="3">
    <source>
        <dbReference type="ARBA" id="ARBA00024356"/>
    </source>
</evidence>
<dbReference type="SUPFAM" id="SSF75005">
    <property type="entry name" value="Arabinanase/levansucrase/invertase"/>
    <property type="match status" value="1"/>
</dbReference>
<dbReference type="Proteomes" id="UP000543579">
    <property type="component" value="Unassembled WGS sequence"/>
</dbReference>
<dbReference type="EMBL" id="JACHXY010000002">
    <property type="protein sequence ID" value="MBB3158334.1"/>
    <property type="molecule type" value="Genomic_DNA"/>
</dbReference>
<evidence type="ECO:0000256" key="1">
    <source>
        <dbReference type="ARBA" id="ARBA00022676"/>
    </source>
</evidence>
<dbReference type="AlphaFoldDB" id="A0A7W5GF81"/>
<name>A0A7W5GF81_9MICO</name>
<organism evidence="5 6">
    <name type="scientific">Microbacterium proteolyticum</name>
    <dbReference type="NCBI Taxonomy" id="1572644"/>
    <lineage>
        <taxon>Bacteria</taxon>
        <taxon>Bacillati</taxon>
        <taxon>Actinomycetota</taxon>
        <taxon>Actinomycetes</taxon>
        <taxon>Micrococcales</taxon>
        <taxon>Microbacteriaceae</taxon>
        <taxon>Microbacterium</taxon>
    </lineage>
</organism>
<feature type="region of interest" description="Disordered" evidence="4">
    <location>
        <begin position="1"/>
        <end position="22"/>
    </location>
</feature>
<feature type="region of interest" description="Disordered" evidence="4">
    <location>
        <begin position="354"/>
        <end position="386"/>
    </location>
</feature>
<dbReference type="PANTHER" id="PTHR34106">
    <property type="entry name" value="GLYCOSIDASE"/>
    <property type="match status" value="1"/>
</dbReference>
<comment type="similarity">
    <text evidence="3">Belongs to the glycosyl hydrolase 130 family.</text>
</comment>
<evidence type="ECO:0000256" key="4">
    <source>
        <dbReference type="SAM" id="MobiDB-lite"/>
    </source>
</evidence>
<dbReference type="InterPro" id="IPR023296">
    <property type="entry name" value="Glyco_hydro_beta-prop_sf"/>
</dbReference>
<evidence type="ECO:0000256" key="2">
    <source>
        <dbReference type="ARBA" id="ARBA00022679"/>
    </source>
</evidence>
<comment type="caution">
    <text evidence="5">The sequence shown here is derived from an EMBL/GenBank/DDBJ whole genome shotgun (WGS) entry which is preliminary data.</text>
</comment>
<reference evidence="5 6" key="1">
    <citation type="submission" date="2020-08" db="EMBL/GenBank/DDBJ databases">
        <title>Genomic Encyclopedia of Type Strains, Phase III (KMG-III): the genomes of soil and plant-associated and newly described type strains.</title>
        <authorList>
            <person name="Whitman W."/>
        </authorList>
    </citation>
    <scope>NUCLEOTIDE SEQUENCE [LARGE SCALE GENOMIC DNA]</scope>
    <source>
        <strain evidence="5 6">CECT 8356</strain>
    </source>
</reference>
<dbReference type="InterPro" id="IPR007184">
    <property type="entry name" value="Mannoside_phosphorylase"/>
</dbReference>
<sequence>MSGTTDNVDTRSADQVLADESRNDRTEALSQLAFFAQYEDHEWLIKGFEEDPALRFTPTHQWQDPTGSGWTSESIINPTTIVAKDVLHLFYRASPRKESLASRIGHATYQGGRWIDDPTNPTIWPIASNEAYGVEDPKIYRFGDVYHLYYNAVFPVGEQDRAAHPSPGYPVDSVGCDISLAVSSDLETWEKIGAVTPREQSLLWAKGAVIPRAADGSAVKINGEYLMYVSEGFNGVLHVGTSPDGMRWEFRPEAYLDLSPLDGTIHEVATAYVEGDRLLLDFFYDHHGQWSAGQALYSLDDPFSQIDIARGGTLAWGGLTRWHDTLLFAQGWDAPLDQRQLHFYRSRRTHNGLDRNGTRFIGPTDSTAAESERDPTAVGHQVNADE</sequence>
<dbReference type="RefSeq" id="WP_183419779.1">
    <property type="nucleotide sequence ID" value="NZ_JACHXY010000002.1"/>
</dbReference>
<dbReference type="Pfam" id="PF04041">
    <property type="entry name" value="Glyco_hydro_130"/>
    <property type="match status" value="1"/>
</dbReference>